<keyword evidence="2" id="KW-0732">Signal</keyword>
<evidence type="ECO:0000256" key="1">
    <source>
        <dbReference type="SAM" id="MobiDB-lite"/>
    </source>
</evidence>
<dbReference type="EMBL" id="CP000267">
    <property type="protein sequence ID" value="ABD68544.1"/>
    <property type="molecule type" value="Genomic_DNA"/>
</dbReference>
<dbReference type="HOGENOM" id="CLU_170147_1_0_4"/>
<feature type="region of interest" description="Disordered" evidence="1">
    <location>
        <begin position="51"/>
        <end position="93"/>
    </location>
</feature>
<dbReference type="eggNOG" id="ENOG50339RD">
    <property type="taxonomic scope" value="Bacteria"/>
</dbReference>
<feature type="chain" id="PRO_5004200802" evidence="2">
    <location>
        <begin position="24"/>
        <end position="93"/>
    </location>
</feature>
<evidence type="ECO:0000313" key="4">
    <source>
        <dbReference type="Proteomes" id="UP000008332"/>
    </source>
</evidence>
<gene>
    <name evidence="3" type="ordered locus">Rfer_0794</name>
</gene>
<name>Q220K9_ALBFT</name>
<feature type="signal peptide" evidence="2">
    <location>
        <begin position="1"/>
        <end position="23"/>
    </location>
</feature>
<dbReference type="OrthoDB" id="8537668at2"/>
<dbReference type="Proteomes" id="UP000008332">
    <property type="component" value="Chromosome"/>
</dbReference>
<reference evidence="4" key="1">
    <citation type="submission" date="2006-02" db="EMBL/GenBank/DDBJ databases">
        <title>Complete sequence of chromosome of Rhodoferax ferrireducens DSM 15236.</title>
        <authorList>
            <person name="Copeland A."/>
            <person name="Lucas S."/>
            <person name="Lapidus A."/>
            <person name="Barry K."/>
            <person name="Detter J.C."/>
            <person name="Glavina del Rio T."/>
            <person name="Hammon N."/>
            <person name="Israni S."/>
            <person name="Pitluck S."/>
            <person name="Brettin T."/>
            <person name="Bruce D."/>
            <person name="Han C."/>
            <person name="Tapia R."/>
            <person name="Gilna P."/>
            <person name="Kiss H."/>
            <person name="Schmutz J."/>
            <person name="Larimer F."/>
            <person name="Land M."/>
            <person name="Kyrpides N."/>
            <person name="Ivanova N."/>
            <person name="Richardson P."/>
        </authorList>
    </citation>
    <scope>NUCLEOTIDE SEQUENCE [LARGE SCALE GENOMIC DNA]</scope>
    <source>
        <strain evidence="4">ATCC BAA-621 / DSM 15236 / T118</strain>
    </source>
</reference>
<sequence length="93" mass="9746">MRDSNLIAAAVCLLALGGCAATASPDWDARFGDSVRILKAQQLIEPGAPARNAQASLATDGRTAREAMDRHVESYRSPPPTTVINIGNIGTGR</sequence>
<proteinExistence type="predicted"/>
<feature type="compositionally biased region" description="Basic and acidic residues" evidence="1">
    <location>
        <begin position="62"/>
        <end position="74"/>
    </location>
</feature>
<organism evidence="3 4">
    <name type="scientific">Albidiferax ferrireducens (strain ATCC BAA-621 / DSM 15236 / T118)</name>
    <name type="common">Rhodoferax ferrireducens</name>
    <dbReference type="NCBI Taxonomy" id="338969"/>
    <lineage>
        <taxon>Bacteria</taxon>
        <taxon>Pseudomonadati</taxon>
        <taxon>Pseudomonadota</taxon>
        <taxon>Betaproteobacteria</taxon>
        <taxon>Burkholderiales</taxon>
        <taxon>Comamonadaceae</taxon>
        <taxon>Rhodoferax</taxon>
    </lineage>
</organism>
<dbReference type="PROSITE" id="PS51257">
    <property type="entry name" value="PROKAR_LIPOPROTEIN"/>
    <property type="match status" value="1"/>
</dbReference>
<accession>Q220K9</accession>
<protein>
    <submittedName>
        <fullName evidence="3">Putative lipoprotein</fullName>
    </submittedName>
</protein>
<evidence type="ECO:0000313" key="3">
    <source>
        <dbReference type="EMBL" id="ABD68544.1"/>
    </source>
</evidence>
<keyword evidence="3" id="KW-0449">Lipoprotein</keyword>
<keyword evidence="4" id="KW-1185">Reference proteome</keyword>
<dbReference type="STRING" id="338969.Rfer_0794"/>
<evidence type="ECO:0000256" key="2">
    <source>
        <dbReference type="SAM" id="SignalP"/>
    </source>
</evidence>
<dbReference type="KEGG" id="rfr:Rfer_0794"/>
<dbReference type="RefSeq" id="WP_011463117.1">
    <property type="nucleotide sequence ID" value="NC_007908.1"/>
</dbReference>
<dbReference type="AlphaFoldDB" id="Q220K9"/>